<keyword evidence="3" id="KW-1185">Reference proteome</keyword>
<dbReference type="AlphaFoldDB" id="A0A225DFV9"/>
<evidence type="ECO:0000313" key="2">
    <source>
        <dbReference type="EMBL" id="OWK35285.1"/>
    </source>
</evidence>
<dbReference type="Gene3D" id="3.40.50.1820">
    <property type="entry name" value="alpha/beta hydrolase"/>
    <property type="match status" value="1"/>
</dbReference>
<dbReference type="SUPFAM" id="SSF53474">
    <property type="entry name" value="alpha/beta-Hydrolases"/>
    <property type="match status" value="1"/>
</dbReference>
<accession>A0A225DFV9</accession>
<dbReference type="InterPro" id="IPR013094">
    <property type="entry name" value="AB_hydrolase_3"/>
</dbReference>
<dbReference type="GO" id="GO:0016787">
    <property type="term" value="F:hydrolase activity"/>
    <property type="evidence" value="ECO:0007669"/>
    <property type="project" value="InterPro"/>
</dbReference>
<dbReference type="EMBL" id="NIDE01000018">
    <property type="protein sequence ID" value="OWK35285.1"/>
    <property type="molecule type" value="Genomic_DNA"/>
</dbReference>
<reference evidence="3" key="1">
    <citation type="submission" date="2017-06" db="EMBL/GenBank/DDBJ databases">
        <title>Genome analysis of Fimbriiglobus ruber SP5, the first member of the order Planctomycetales with confirmed chitinolytic capability.</title>
        <authorList>
            <person name="Ravin N.V."/>
            <person name="Rakitin A.L."/>
            <person name="Ivanova A.A."/>
            <person name="Beletsky A.V."/>
            <person name="Kulichevskaya I.S."/>
            <person name="Mardanov A.V."/>
            <person name="Dedysh S.N."/>
        </authorList>
    </citation>
    <scope>NUCLEOTIDE SEQUENCE [LARGE SCALE GENOMIC DNA]</scope>
    <source>
        <strain evidence="3">SP5</strain>
    </source>
</reference>
<gene>
    <name evidence="2" type="ORF">FRUB_09446</name>
</gene>
<protein>
    <recommendedName>
        <fullName evidence="1">Alpha/beta hydrolase fold-3 domain-containing protein</fullName>
    </recommendedName>
</protein>
<evidence type="ECO:0000259" key="1">
    <source>
        <dbReference type="Pfam" id="PF07859"/>
    </source>
</evidence>
<sequence length="114" mass="12045">MHTPKSGGLFPVLVDFHGDGWVIAGTDAPDASCRALGNAIGCALVSYDYRRAREKAGVPVENENAVVVTHALFGTEAVVDKSKNAIPFAVTRPETGFGNLLTPLASIRQARPAR</sequence>
<evidence type="ECO:0000313" key="3">
    <source>
        <dbReference type="Proteomes" id="UP000214646"/>
    </source>
</evidence>
<proteinExistence type="predicted"/>
<organism evidence="2 3">
    <name type="scientific">Fimbriiglobus ruber</name>
    <dbReference type="NCBI Taxonomy" id="1908690"/>
    <lineage>
        <taxon>Bacteria</taxon>
        <taxon>Pseudomonadati</taxon>
        <taxon>Planctomycetota</taxon>
        <taxon>Planctomycetia</taxon>
        <taxon>Gemmatales</taxon>
        <taxon>Gemmataceae</taxon>
        <taxon>Fimbriiglobus</taxon>
    </lineage>
</organism>
<feature type="domain" description="Alpha/beta hydrolase fold-3" evidence="1">
    <location>
        <begin position="13"/>
        <end position="76"/>
    </location>
</feature>
<dbReference type="Proteomes" id="UP000214646">
    <property type="component" value="Unassembled WGS sequence"/>
</dbReference>
<dbReference type="Pfam" id="PF07859">
    <property type="entry name" value="Abhydrolase_3"/>
    <property type="match status" value="1"/>
</dbReference>
<name>A0A225DFV9_9BACT</name>
<dbReference type="InterPro" id="IPR029058">
    <property type="entry name" value="AB_hydrolase_fold"/>
</dbReference>
<comment type="caution">
    <text evidence="2">The sequence shown here is derived from an EMBL/GenBank/DDBJ whole genome shotgun (WGS) entry which is preliminary data.</text>
</comment>